<protein>
    <recommendedName>
        <fullName evidence="1">FAD/NAD(P)-binding domain-containing protein</fullName>
    </recommendedName>
</protein>
<dbReference type="GO" id="GO:0004174">
    <property type="term" value="F:electron-transferring-flavoprotein dehydrogenase activity"/>
    <property type="evidence" value="ECO:0007669"/>
    <property type="project" value="TreeGrafter"/>
</dbReference>
<dbReference type="SUPFAM" id="SSF51735">
    <property type="entry name" value="NAD(P)-binding Rossmann-fold domains"/>
    <property type="match status" value="1"/>
</dbReference>
<dbReference type="GO" id="GO:0005737">
    <property type="term" value="C:cytoplasm"/>
    <property type="evidence" value="ECO:0007669"/>
    <property type="project" value="TreeGrafter"/>
</dbReference>
<dbReference type="Gene3D" id="3.40.50.720">
    <property type="entry name" value="NAD(P)-binding Rossmann-like Domain"/>
    <property type="match status" value="1"/>
</dbReference>
<dbReference type="PANTHER" id="PTHR43735">
    <property type="entry name" value="APOPTOSIS-INDUCING FACTOR 1"/>
    <property type="match status" value="1"/>
</dbReference>
<evidence type="ECO:0000313" key="3">
    <source>
        <dbReference type="Proteomes" id="UP000566819"/>
    </source>
</evidence>
<proteinExistence type="predicted"/>
<organism evidence="2 3">
    <name type="scientific">Cudoniella acicularis</name>
    <dbReference type="NCBI Taxonomy" id="354080"/>
    <lineage>
        <taxon>Eukaryota</taxon>
        <taxon>Fungi</taxon>
        <taxon>Dikarya</taxon>
        <taxon>Ascomycota</taxon>
        <taxon>Pezizomycotina</taxon>
        <taxon>Leotiomycetes</taxon>
        <taxon>Helotiales</taxon>
        <taxon>Tricladiaceae</taxon>
        <taxon>Cudoniella</taxon>
    </lineage>
</organism>
<dbReference type="Pfam" id="PF00106">
    <property type="entry name" value="adh_short"/>
    <property type="match status" value="1"/>
</dbReference>
<evidence type="ECO:0000313" key="2">
    <source>
        <dbReference type="EMBL" id="KAF4629729.1"/>
    </source>
</evidence>
<name>A0A8H4W3K8_9HELO</name>
<accession>A0A8H4W3K8</accession>
<reference evidence="2 3" key="1">
    <citation type="submission" date="2020-03" db="EMBL/GenBank/DDBJ databases">
        <title>Draft Genome Sequence of Cudoniella acicularis.</title>
        <authorList>
            <person name="Buettner E."/>
            <person name="Kellner H."/>
        </authorList>
    </citation>
    <scope>NUCLEOTIDE SEQUENCE [LARGE SCALE GENOMIC DNA]</scope>
    <source>
        <strain evidence="2 3">DSM 108380</strain>
    </source>
</reference>
<dbReference type="PRINTS" id="PR00368">
    <property type="entry name" value="FADPNR"/>
</dbReference>
<dbReference type="GO" id="GO:0050660">
    <property type="term" value="F:flavin adenine dinucleotide binding"/>
    <property type="evidence" value="ECO:0007669"/>
    <property type="project" value="TreeGrafter"/>
</dbReference>
<dbReference type="InterPro" id="IPR002347">
    <property type="entry name" value="SDR_fam"/>
</dbReference>
<dbReference type="AlphaFoldDB" id="A0A8H4W3K8"/>
<gene>
    <name evidence="2" type="ORF">G7Y89_g8414</name>
</gene>
<dbReference type="Proteomes" id="UP000566819">
    <property type="component" value="Unassembled WGS sequence"/>
</dbReference>
<dbReference type="Gene3D" id="3.50.50.100">
    <property type="match status" value="1"/>
</dbReference>
<dbReference type="EMBL" id="JAAMPI010000635">
    <property type="protein sequence ID" value="KAF4629729.1"/>
    <property type="molecule type" value="Genomic_DNA"/>
</dbReference>
<feature type="domain" description="FAD/NAD(P)-binding" evidence="1">
    <location>
        <begin position="44"/>
        <end position="341"/>
    </location>
</feature>
<dbReference type="SUPFAM" id="SSF51905">
    <property type="entry name" value="FAD/NAD(P)-binding domain"/>
    <property type="match status" value="1"/>
</dbReference>
<sequence length="510" mass="56587">MAEAFEFYSKALRAMLGLTVTRTFQQLQAARHRWMYQETVNPKKIVIIGGSYAGSYLAQRLSETLPTGYKAVLIERNTHFNHLFVFPRFSVTPNKEHMAFVPYDSISSFGPPGVVEHIHDSATSITADTVQLASGRKVDYEYLALATGTWQPYPSKATLTEKSEACAELRSFQDRISSSSKIAVIGGGPVGVQIASDIASFFPSKNVTLIHSWPQLLPNFGRKLHEHTLQALKDLKVDVVLGERPELTHRKVGEKEAPILSFKGGRESGYDLVIKCTGQKPNSQLLEKFIPGAVCATTRQILVHPSLQIADPSVPSPRIFVLGDVAKTHGPHMARAARAHADVVTANILGMIRQQEPSAVYTPQIYEGVIKLSLGKNDYVWYGQDNNGKEVLMSAKETDENLHLSHLILAVRSQSKGETAASELRRQFPTAQIEVWLLDLESYKSVLDFSTRCKTLPRADVAILNAGLAMKRFRLVEETKHETTIQVNYLSTALLALLLLPLLKTRDEKS</sequence>
<evidence type="ECO:0000259" key="1">
    <source>
        <dbReference type="Pfam" id="PF07992"/>
    </source>
</evidence>
<dbReference type="InterPro" id="IPR036188">
    <property type="entry name" value="FAD/NAD-bd_sf"/>
</dbReference>
<keyword evidence="3" id="KW-1185">Reference proteome</keyword>
<dbReference type="InterPro" id="IPR023753">
    <property type="entry name" value="FAD/NAD-binding_dom"/>
</dbReference>
<dbReference type="InterPro" id="IPR036291">
    <property type="entry name" value="NAD(P)-bd_dom_sf"/>
</dbReference>
<dbReference type="PANTHER" id="PTHR43735:SF5">
    <property type="entry name" value="FAD_NAD(P)-BINDING DOMAIN-CONTAINING PROTEIN"/>
    <property type="match status" value="1"/>
</dbReference>
<dbReference type="OrthoDB" id="202203at2759"/>
<dbReference type="Pfam" id="PF07992">
    <property type="entry name" value="Pyr_redox_2"/>
    <property type="match status" value="1"/>
</dbReference>
<comment type="caution">
    <text evidence="2">The sequence shown here is derived from an EMBL/GenBank/DDBJ whole genome shotgun (WGS) entry which is preliminary data.</text>
</comment>